<evidence type="ECO:0000313" key="5">
    <source>
        <dbReference type="EMBL" id="OYX56035.1"/>
    </source>
</evidence>
<comment type="caution">
    <text evidence="5">The sequence shown here is derived from an EMBL/GenBank/DDBJ whole genome shotgun (WGS) entry which is preliminary data.</text>
</comment>
<proteinExistence type="inferred from homology"/>
<dbReference type="Gene3D" id="3.40.605.10">
    <property type="entry name" value="Aldehyde Dehydrogenase, Chain A, domain 1"/>
    <property type="match status" value="1"/>
</dbReference>
<dbReference type="Gene3D" id="3.40.309.10">
    <property type="entry name" value="Aldehyde Dehydrogenase, Chain A, domain 2"/>
    <property type="match status" value="1"/>
</dbReference>
<keyword evidence="3" id="KW-0560">Oxidoreductase</keyword>
<dbReference type="PROSITE" id="PS00070">
    <property type="entry name" value="ALDEHYDE_DEHYDR_CYS"/>
    <property type="match status" value="1"/>
</dbReference>
<dbReference type="InterPro" id="IPR047110">
    <property type="entry name" value="GABD/Sad-like"/>
</dbReference>
<gene>
    <name evidence="5" type="ORF">B7Y86_11360</name>
</gene>
<dbReference type="GO" id="GO:0004030">
    <property type="term" value="F:aldehyde dehydrogenase [NAD(P)+] activity"/>
    <property type="evidence" value="ECO:0007669"/>
    <property type="project" value="InterPro"/>
</dbReference>
<dbReference type="InterPro" id="IPR044148">
    <property type="entry name" value="ALDH_GabD1-like"/>
</dbReference>
<dbReference type="PANTHER" id="PTHR43217">
    <property type="entry name" value="SUCCINATE SEMIALDEHYDE DEHYDROGENASE [NAD(P)+] SAD"/>
    <property type="match status" value="1"/>
</dbReference>
<evidence type="ECO:0000256" key="1">
    <source>
        <dbReference type="ARBA" id="ARBA00009986"/>
    </source>
</evidence>
<evidence type="ECO:0000256" key="3">
    <source>
        <dbReference type="ARBA" id="ARBA00023002"/>
    </source>
</evidence>
<dbReference type="InterPro" id="IPR016160">
    <property type="entry name" value="Ald_DH_CS_CYS"/>
</dbReference>
<dbReference type="InterPro" id="IPR016163">
    <property type="entry name" value="Ald_DH_C"/>
</dbReference>
<evidence type="ECO:0000256" key="2">
    <source>
        <dbReference type="ARBA" id="ARBA00022857"/>
    </source>
</evidence>
<dbReference type="Proteomes" id="UP000216147">
    <property type="component" value="Unassembled WGS sequence"/>
</dbReference>
<dbReference type="InterPro" id="IPR016161">
    <property type="entry name" value="Ald_DH/histidinol_DH"/>
</dbReference>
<dbReference type="SUPFAM" id="SSF53720">
    <property type="entry name" value="ALDH-like"/>
    <property type="match status" value="1"/>
</dbReference>
<accession>A0A258HGA5</accession>
<sequence>MAYRTLNPFTEERTKDYAEHTDAQVEAALATADALFRSDWSQGDIAPRLKVLSRMSALLTERSDVLAQAMATEMGKLVEQGAGEIELCAGIAAYYAANAAEFLKPERIESDLGEAWVQHHPIGVLLAVEPWNFPIYQLIRVIAPAIAVGNPVLFKHAGIVPHCAELFEQLVRDAGAPEGAVTNLYVSSDTVAELIGDDRIQGVALTGSEEAGSKVASRASEKLKKSTLELGGADVFVVLDDADIQAAAEVGTQARLANAGQVCTAAKRFILHEKIADAFLAAFKANMAAAVLGDPLDATTTLGPLSSGDALEGLTKQVDAAVAAGATVVIGGKRPERTGFFFEPTILTDIDRDNPAYFQEFFGPVAMVHVAKDDDDIVRLANDSRYGLGGSIFAGDTDRARALATRIETGMVFINTATTSMPELPFGGVKRSGYGRELGDVGIKEFVNRKLVVVSSGKTAQTVG</sequence>
<dbReference type="EMBL" id="NCEQ01000010">
    <property type="protein sequence ID" value="OYX56035.1"/>
    <property type="molecule type" value="Genomic_DNA"/>
</dbReference>
<dbReference type="AlphaFoldDB" id="A0A258HGA5"/>
<evidence type="ECO:0000313" key="6">
    <source>
        <dbReference type="Proteomes" id="UP000216147"/>
    </source>
</evidence>
<name>A0A258HGA5_9CAUL</name>
<protein>
    <submittedName>
        <fullName evidence="5">Succinate-semialdehyde dehydrogenase</fullName>
    </submittedName>
</protein>
<dbReference type="CDD" id="cd07100">
    <property type="entry name" value="ALDH_SSADH1_GabD1"/>
    <property type="match status" value="1"/>
</dbReference>
<dbReference type="FunFam" id="3.40.309.10:FF:000009">
    <property type="entry name" value="Aldehyde dehydrogenase A"/>
    <property type="match status" value="1"/>
</dbReference>
<organism evidence="5 6">
    <name type="scientific">Brevundimonas subvibrioides</name>
    <dbReference type="NCBI Taxonomy" id="74313"/>
    <lineage>
        <taxon>Bacteria</taxon>
        <taxon>Pseudomonadati</taxon>
        <taxon>Pseudomonadota</taxon>
        <taxon>Alphaproteobacteria</taxon>
        <taxon>Caulobacterales</taxon>
        <taxon>Caulobacteraceae</taxon>
        <taxon>Brevundimonas</taxon>
    </lineage>
</organism>
<feature type="domain" description="Aldehyde dehydrogenase" evidence="4">
    <location>
        <begin position="3"/>
        <end position="452"/>
    </location>
</feature>
<comment type="similarity">
    <text evidence="1">Belongs to the aldehyde dehydrogenase family.</text>
</comment>
<dbReference type="InterPro" id="IPR015590">
    <property type="entry name" value="Aldehyde_DH_dom"/>
</dbReference>
<reference evidence="5 6" key="1">
    <citation type="submission" date="2017-03" db="EMBL/GenBank/DDBJ databases">
        <title>Lifting the veil on microbial sulfur biogeochemistry in mining wastewaters.</title>
        <authorList>
            <person name="Kantor R.S."/>
            <person name="Colenbrander Nelson T."/>
            <person name="Marshall S."/>
            <person name="Bennett D."/>
            <person name="Apte S."/>
            <person name="Camacho D."/>
            <person name="Thomas B.C."/>
            <person name="Warren L.A."/>
            <person name="Banfield J.F."/>
        </authorList>
    </citation>
    <scope>NUCLEOTIDE SEQUENCE [LARGE SCALE GENOMIC DNA]</scope>
    <source>
        <strain evidence="5">32-68-21</strain>
    </source>
</reference>
<dbReference type="Pfam" id="PF00171">
    <property type="entry name" value="Aldedh"/>
    <property type="match status" value="1"/>
</dbReference>
<evidence type="ECO:0000259" key="4">
    <source>
        <dbReference type="Pfam" id="PF00171"/>
    </source>
</evidence>
<dbReference type="PANTHER" id="PTHR43217:SF2">
    <property type="entry name" value="SUCCINATE-SEMIALDEHYDE DEHYDROGENASE [NADP(+)]"/>
    <property type="match status" value="1"/>
</dbReference>
<keyword evidence="2" id="KW-0521">NADP</keyword>
<dbReference type="GO" id="GO:0004777">
    <property type="term" value="F:succinate-semialdehyde dehydrogenase (NAD+) activity"/>
    <property type="evidence" value="ECO:0007669"/>
    <property type="project" value="TreeGrafter"/>
</dbReference>
<dbReference type="InterPro" id="IPR016162">
    <property type="entry name" value="Ald_DH_N"/>
</dbReference>
<dbReference type="FunFam" id="3.40.605.10:FF:000012">
    <property type="entry name" value="NAD-dependent succinate-semialdehyde dehydrogenase"/>
    <property type="match status" value="1"/>
</dbReference>